<keyword evidence="3" id="KW-1185">Reference proteome</keyword>
<comment type="caution">
    <text evidence="2">The sequence shown here is derived from an EMBL/GenBank/DDBJ whole genome shotgun (WGS) entry which is preliminary data.</text>
</comment>
<name>A0ABS3QKS3_9BACT</name>
<protein>
    <recommendedName>
        <fullName evidence="4">CcoQ/FixQ family Cbb3-type cytochrome c oxidase assembly chaperone</fullName>
    </recommendedName>
</protein>
<proteinExistence type="predicted"/>
<sequence length="67" mass="7534">MEKNVLQSIDGVAIYPVISFAIFFLFFLGLAVYVLVANRHHINTMSQLPLLDDKATIKSTLNHDILC</sequence>
<gene>
    <name evidence="2" type="ORF">J4E00_19585</name>
</gene>
<dbReference type="EMBL" id="JAGETZ010000010">
    <property type="protein sequence ID" value="MBO2011275.1"/>
    <property type="molecule type" value="Genomic_DNA"/>
</dbReference>
<dbReference type="Proteomes" id="UP000664369">
    <property type="component" value="Unassembled WGS sequence"/>
</dbReference>
<organism evidence="2 3">
    <name type="scientific">Hymenobacter negativus</name>
    <dbReference type="NCBI Taxonomy" id="2795026"/>
    <lineage>
        <taxon>Bacteria</taxon>
        <taxon>Pseudomonadati</taxon>
        <taxon>Bacteroidota</taxon>
        <taxon>Cytophagia</taxon>
        <taxon>Cytophagales</taxon>
        <taxon>Hymenobacteraceae</taxon>
        <taxon>Hymenobacter</taxon>
    </lineage>
</organism>
<dbReference type="RefSeq" id="WP_208176967.1">
    <property type="nucleotide sequence ID" value="NZ_JAGETZ010000010.1"/>
</dbReference>
<evidence type="ECO:0008006" key="4">
    <source>
        <dbReference type="Google" id="ProtNLM"/>
    </source>
</evidence>
<keyword evidence="1" id="KW-0472">Membrane</keyword>
<evidence type="ECO:0000313" key="2">
    <source>
        <dbReference type="EMBL" id="MBO2011275.1"/>
    </source>
</evidence>
<evidence type="ECO:0000256" key="1">
    <source>
        <dbReference type="SAM" id="Phobius"/>
    </source>
</evidence>
<keyword evidence="1" id="KW-1133">Transmembrane helix</keyword>
<accession>A0ABS3QKS3</accession>
<reference evidence="2 3" key="1">
    <citation type="submission" date="2021-03" db="EMBL/GenBank/DDBJ databases">
        <authorList>
            <person name="Kim M.K."/>
        </authorList>
    </citation>
    <scope>NUCLEOTIDE SEQUENCE [LARGE SCALE GENOMIC DNA]</scope>
    <source>
        <strain evidence="2 3">BT442</strain>
    </source>
</reference>
<feature type="transmembrane region" description="Helical" evidence="1">
    <location>
        <begin position="12"/>
        <end position="36"/>
    </location>
</feature>
<keyword evidence="1" id="KW-0812">Transmembrane</keyword>
<evidence type="ECO:0000313" key="3">
    <source>
        <dbReference type="Proteomes" id="UP000664369"/>
    </source>
</evidence>